<protein>
    <submittedName>
        <fullName evidence="2">DUF1992 domain-containing protein</fullName>
    </submittedName>
</protein>
<accession>A0ABV9S3K7</accession>
<dbReference type="InterPro" id="IPR018961">
    <property type="entry name" value="DnaJ_homolog_subfam-C_membr-28"/>
</dbReference>
<evidence type="ECO:0000259" key="1">
    <source>
        <dbReference type="Pfam" id="PF09350"/>
    </source>
</evidence>
<proteinExistence type="predicted"/>
<dbReference type="Proteomes" id="UP001595859">
    <property type="component" value="Unassembled WGS sequence"/>
</dbReference>
<dbReference type="Pfam" id="PF09350">
    <property type="entry name" value="DJC28_CD"/>
    <property type="match status" value="1"/>
</dbReference>
<comment type="caution">
    <text evidence="2">The sequence shown here is derived from an EMBL/GenBank/DDBJ whole genome shotgun (WGS) entry which is preliminary data.</text>
</comment>
<name>A0ABV9S3K7_9PSEU</name>
<evidence type="ECO:0000313" key="3">
    <source>
        <dbReference type="Proteomes" id="UP001595859"/>
    </source>
</evidence>
<dbReference type="EMBL" id="JBHSIS010000010">
    <property type="protein sequence ID" value="MFC4856200.1"/>
    <property type="molecule type" value="Genomic_DNA"/>
</dbReference>
<organism evidence="2 3">
    <name type="scientific">Actinophytocola glycyrrhizae</name>
    <dbReference type="NCBI Taxonomy" id="2044873"/>
    <lineage>
        <taxon>Bacteria</taxon>
        <taxon>Bacillati</taxon>
        <taxon>Actinomycetota</taxon>
        <taxon>Actinomycetes</taxon>
        <taxon>Pseudonocardiales</taxon>
        <taxon>Pseudonocardiaceae</taxon>
    </lineage>
</organism>
<gene>
    <name evidence="2" type="ORF">ACFPCV_22080</name>
</gene>
<feature type="domain" description="DnaJ homologue subfamily C member 28 conserved" evidence="1">
    <location>
        <begin position="14"/>
        <end position="81"/>
    </location>
</feature>
<dbReference type="RefSeq" id="WP_378058182.1">
    <property type="nucleotide sequence ID" value="NZ_JBHSIS010000010.1"/>
</dbReference>
<keyword evidence="3" id="KW-1185">Reference proteome</keyword>
<sequence>MTDRKPRGMSAENWVEHQIRMAQERGEMDNLPGAGKPLPKRQGGALEWVAQKLREENHDTSVLLPPSLALPKEVAALPARLARIRREQEVRDIVADLNRRIMDVHRQPPVGPPLRLGPLDVDEVVREWRESSTGPDRTA</sequence>
<reference evidence="3" key="1">
    <citation type="journal article" date="2019" name="Int. J. Syst. Evol. Microbiol.">
        <title>The Global Catalogue of Microorganisms (GCM) 10K type strain sequencing project: providing services to taxonomists for standard genome sequencing and annotation.</title>
        <authorList>
            <consortium name="The Broad Institute Genomics Platform"/>
            <consortium name="The Broad Institute Genome Sequencing Center for Infectious Disease"/>
            <person name="Wu L."/>
            <person name="Ma J."/>
        </authorList>
    </citation>
    <scope>NUCLEOTIDE SEQUENCE [LARGE SCALE GENOMIC DNA]</scope>
    <source>
        <strain evidence="3">ZS-22-S1</strain>
    </source>
</reference>
<evidence type="ECO:0000313" key="2">
    <source>
        <dbReference type="EMBL" id="MFC4856200.1"/>
    </source>
</evidence>